<gene>
    <name evidence="6" type="ORF">COW36_22440</name>
</gene>
<dbReference type="Proteomes" id="UP000231019">
    <property type="component" value="Unassembled WGS sequence"/>
</dbReference>
<accession>A0A2M7FY47</accession>
<evidence type="ECO:0000313" key="6">
    <source>
        <dbReference type="EMBL" id="PIW14231.1"/>
    </source>
</evidence>
<evidence type="ECO:0000256" key="3">
    <source>
        <dbReference type="ARBA" id="ARBA00022729"/>
    </source>
</evidence>
<dbReference type="GO" id="GO:0030246">
    <property type="term" value="F:carbohydrate binding"/>
    <property type="evidence" value="ECO:0007669"/>
    <property type="project" value="UniProtKB-ARBA"/>
</dbReference>
<dbReference type="PANTHER" id="PTHR46847">
    <property type="entry name" value="D-ALLOSE-BINDING PERIPLASMIC PROTEIN-RELATED"/>
    <property type="match status" value="1"/>
</dbReference>
<comment type="caution">
    <text evidence="6">The sequence shown here is derived from an EMBL/GenBank/DDBJ whole genome shotgun (WGS) entry which is preliminary data.</text>
</comment>
<sequence>MPKLLKSCLFLLCLWSSLCLVPVAGPAEPEKITLALFAPREADDTFWSMFRDFMAAACHDLGMELRVYYAHDDADLALKQLKEATSGPNKVQGLVFQNFKKTALKFLELAEKTKTPAFIIDTGLDEADLKRVGKPRESFKYWLGEFLPENEEAGFDLANRLLQRAQSLKNEEGLGERIQIIGLAGEHLSNASSDRIKGLNIAIRDREDAVLQDMISAAWNRDQARLRTRQIFERFPPGIKVIWAANDPMALGAVDALREMKLRPGQDVITGGVDWTADGLQAVKHGLMDATVGGHFMQGAWAAVMLYDTFHGLDFAKESVEMRLRMQILDRRNIDVYLKHFSTGNWEQIDFRSFSKFANPARKKYDFSLQALLNQLENQTSTDQNP</sequence>
<organism evidence="6 7">
    <name type="scientific">bacterium (Candidatus Blackallbacteria) CG17_big_fil_post_rev_8_21_14_2_50_48_46</name>
    <dbReference type="NCBI Taxonomy" id="2014261"/>
    <lineage>
        <taxon>Bacteria</taxon>
        <taxon>Candidatus Blackallbacteria</taxon>
    </lineage>
</organism>
<dbReference type="CDD" id="cd06324">
    <property type="entry name" value="PBP1_ABC_sugar_binding-like"/>
    <property type="match status" value="1"/>
</dbReference>
<name>A0A2M7FY47_9BACT</name>
<evidence type="ECO:0000256" key="2">
    <source>
        <dbReference type="ARBA" id="ARBA00007639"/>
    </source>
</evidence>
<dbReference type="EMBL" id="PFFQ01000062">
    <property type="protein sequence ID" value="PIW14231.1"/>
    <property type="molecule type" value="Genomic_DNA"/>
</dbReference>
<dbReference type="GO" id="GO:0030313">
    <property type="term" value="C:cell envelope"/>
    <property type="evidence" value="ECO:0007669"/>
    <property type="project" value="UniProtKB-SubCell"/>
</dbReference>
<keyword evidence="3 4" id="KW-0732">Signal</keyword>
<dbReference type="PANTHER" id="PTHR46847:SF2">
    <property type="entry name" value="ABC TRANSPORTER SUGAR-BINDING PROTEIN"/>
    <property type="match status" value="1"/>
</dbReference>
<dbReference type="Pfam" id="PF13407">
    <property type="entry name" value="Peripla_BP_4"/>
    <property type="match status" value="1"/>
</dbReference>
<proteinExistence type="inferred from homology"/>
<evidence type="ECO:0000256" key="1">
    <source>
        <dbReference type="ARBA" id="ARBA00004196"/>
    </source>
</evidence>
<dbReference type="InterPro" id="IPR028082">
    <property type="entry name" value="Peripla_BP_I"/>
</dbReference>
<evidence type="ECO:0000313" key="7">
    <source>
        <dbReference type="Proteomes" id="UP000231019"/>
    </source>
</evidence>
<dbReference type="SUPFAM" id="SSF53822">
    <property type="entry name" value="Periplasmic binding protein-like I"/>
    <property type="match status" value="1"/>
</dbReference>
<comment type="subcellular location">
    <subcellularLocation>
        <location evidence="1">Cell envelope</location>
    </subcellularLocation>
</comment>
<dbReference type="InterPro" id="IPR025997">
    <property type="entry name" value="SBP_2_dom"/>
</dbReference>
<feature type="chain" id="PRO_5014992985" description="Periplasmic binding protein domain-containing protein" evidence="4">
    <location>
        <begin position="25"/>
        <end position="386"/>
    </location>
</feature>
<feature type="domain" description="Periplasmic binding protein" evidence="5">
    <location>
        <begin position="37"/>
        <end position="308"/>
    </location>
</feature>
<dbReference type="Gene3D" id="3.40.50.2300">
    <property type="match status" value="2"/>
</dbReference>
<feature type="signal peptide" evidence="4">
    <location>
        <begin position="1"/>
        <end position="24"/>
    </location>
</feature>
<protein>
    <recommendedName>
        <fullName evidence="5">Periplasmic binding protein domain-containing protein</fullName>
    </recommendedName>
</protein>
<reference evidence="6 7" key="1">
    <citation type="submission" date="2017-09" db="EMBL/GenBank/DDBJ databases">
        <title>Depth-based differentiation of microbial function through sediment-hosted aquifers and enrichment of novel symbionts in the deep terrestrial subsurface.</title>
        <authorList>
            <person name="Probst A.J."/>
            <person name="Ladd B."/>
            <person name="Jarett J.K."/>
            <person name="Geller-Mcgrath D.E."/>
            <person name="Sieber C.M."/>
            <person name="Emerson J.B."/>
            <person name="Anantharaman K."/>
            <person name="Thomas B.C."/>
            <person name="Malmstrom R."/>
            <person name="Stieglmeier M."/>
            <person name="Klingl A."/>
            <person name="Woyke T."/>
            <person name="Ryan C.M."/>
            <person name="Banfield J.F."/>
        </authorList>
    </citation>
    <scope>NUCLEOTIDE SEQUENCE [LARGE SCALE GENOMIC DNA]</scope>
    <source>
        <strain evidence="6">CG17_big_fil_post_rev_8_21_14_2_50_48_46</strain>
    </source>
</reference>
<comment type="similarity">
    <text evidence="2">Belongs to the bacterial solute-binding protein 2 family.</text>
</comment>
<evidence type="ECO:0000256" key="4">
    <source>
        <dbReference type="SAM" id="SignalP"/>
    </source>
</evidence>
<evidence type="ECO:0000259" key="5">
    <source>
        <dbReference type="Pfam" id="PF13407"/>
    </source>
</evidence>
<dbReference type="AlphaFoldDB" id="A0A2M7FY47"/>